<dbReference type="SUPFAM" id="SSF161098">
    <property type="entry name" value="MetI-like"/>
    <property type="match status" value="1"/>
</dbReference>
<dbReference type="InterPro" id="IPR051408">
    <property type="entry name" value="Phosphate_transprt_permease"/>
</dbReference>
<evidence type="ECO:0000256" key="2">
    <source>
        <dbReference type="ARBA" id="ARBA00007069"/>
    </source>
</evidence>
<keyword evidence="8 9" id="KW-0472">Membrane</keyword>
<accession>A0A6J6EEE5</accession>
<evidence type="ECO:0000313" key="11">
    <source>
        <dbReference type="EMBL" id="CAB4573605.1"/>
    </source>
</evidence>
<feature type="domain" description="ABC transmembrane type-1" evidence="10">
    <location>
        <begin position="149"/>
        <end position="352"/>
    </location>
</feature>
<dbReference type="PANTHER" id="PTHR42922">
    <property type="entry name" value="PHOSPHATE TRANSPORT SYSTEM PERMEASE PROTEIN PSTA"/>
    <property type="match status" value="1"/>
</dbReference>
<dbReference type="GO" id="GO:0005315">
    <property type="term" value="F:phosphate transmembrane transporter activity"/>
    <property type="evidence" value="ECO:0007669"/>
    <property type="project" value="InterPro"/>
</dbReference>
<dbReference type="GO" id="GO:0035435">
    <property type="term" value="P:phosphate ion transmembrane transport"/>
    <property type="evidence" value="ECO:0007669"/>
    <property type="project" value="InterPro"/>
</dbReference>
<evidence type="ECO:0000256" key="7">
    <source>
        <dbReference type="ARBA" id="ARBA00022989"/>
    </source>
</evidence>
<evidence type="ECO:0000256" key="1">
    <source>
        <dbReference type="ARBA" id="ARBA00004651"/>
    </source>
</evidence>
<feature type="transmembrane region" description="Helical" evidence="9">
    <location>
        <begin position="92"/>
        <end position="115"/>
    </location>
</feature>
<evidence type="ECO:0000256" key="4">
    <source>
        <dbReference type="ARBA" id="ARBA00022475"/>
    </source>
</evidence>
<dbReference type="PANTHER" id="PTHR42922:SF1">
    <property type="entry name" value="PHOSPHATE TRANSPORT SYSTEM PERMEASE PROTEIN PSTA"/>
    <property type="match status" value="1"/>
</dbReference>
<evidence type="ECO:0000256" key="5">
    <source>
        <dbReference type="ARBA" id="ARBA00022592"/>
    </source>
</evidence>
<evidence type="ECO:0000256" key="9">
    <source>
        <dbReference type="SAM" id="Phobius"/>
    </source>
</evidence>
<feature type="transmembrane region" description="Helical" evidence="9">
    <location>
        <begin position="33"/>
        <end position="54"/>
    </location>
</feature>
<keyword evidence="5" id="KW-0592">Phosphate transport</keyword>
<dbReference type="InterPro" id="IPR005672">
    <property type="entry name" value="Phosphate_PstA"/>
</dbReference>
<dbReference type="EMBL" id="CAEZTP010000049">
    <property type="protein sequence ID" value="CAB4573605.1"/>
    <property type="molecule type" value="Genomic_DNA"/>
</dbReference>
<comment type="similarity">
    <text evidence="2">Belongs to the binding-protein-dependent transport system permease family. CysTW subfamily.</text>
</comment>
<dbReference type="PROSITE" id="PS50928">
    <property type="entry name" value="ABC_TM1"/>
    <property type="match status" value="1"/>
</dbReference>
<dbReference type="CDD" id="cd06261">
    <property type="entry name" value="TM_PBP2"/>
    <property type="match status" value="1"/>
</dbReference>
<comment type="subcellular location">
    <subcellularLocation>
        <location evidence="1">Cell membrane</location>
        <topology evidence="1">Multi-pass membrane protein</topology>
    </subcellularLocation>
</comment>
<sequence>MSTLIGNKPQQPLPDGAAIPKPIKPWKPTPKQLLPDLLGAITAVAASLIVVAVTPLAGGLGLLATFISISIVVASSISWIRQDRKAAANSVSTIVIYFLAAFVLLPVLSIIFEIIRKGAPGLSLGIFFNDMSVTSSDAPLNEGGLLHALVGSLYVVALATVVSIPIGLLTALYLTEVNGKAAGVVRFFVQAMSGVPSIVAGLFIYAVWMISFGGTYTTAAGSMALAILMIPTVARTAEEVLKLIPTDLREAGLALGATQWKTVALVVIPAARSGLITAVILGVARVAGETAPLLLTVGGNDAMNWNPFSGNNSALPFYIWKNFGLGTETAIARAWTGIFVLMVVVMIFFTLTRILGNKKGK</sequence>
<feature type="transmembrane region" description="Helical" evidence="9">
    <location>
        <begin position="216"/>
        <end position="234"/>
    </location>
</feature>
<organism evidence="11">
    <name type="scientific">freshwater metagenome</name>
    <dbReference type="NCBI Taxonomy" id="449393"/>
    <lineage>
        <taxon>unclassified sequences</taxon>
        <taxon>metagenomes</taxon>
        <taxon>ecological metagenomes</taxon>
    </lineage>
</organism>
<feature type="transmembrane region" description="Helical" evidence="9">
    <location>
        <begin position="263"/>
        <end position="284"/>
    </location>
</feature>
<feature type="transmembrane region" description="Helical" evidence="9">
    <location>
        <begin position="60"/>
        <end position="80"/>
    </location>
</feature>
<feature type="transmembrane region" description="Helical" evidence="9">
    <location>
        <begin position="330"/>
        <end position="351"/>
    </location>
</feature>
<dbReference type="NCBIfam" id="TIGR00974">
    <property type="entry name" value="3a0107s02c"/>
    <property type="match status" value="1"/>
</dbReference>
<keyword evidence="3" id="KW-0813">Transport</keyword>
<dbReference type="InterPro" id="IPR000515">
    <property type="entry name" value="MetI-like"/>
</dbReference>
<name>A0A6J6EEE5_9ZZZZ</name>
<evidence type="ECO:0000256" key="8">
    <source>
        <dbReference type="ARBA" id="ARBA00023136"/>
    </source>
</evidence>
<evidence type="ECO:0000256" key="6">
    <source>
        <dbReference type="ARBA" id="ARBA00022692"/>
    </source>
</evidence>
<keyword evidence="4" id="KW-1003">Cell membrane</keyword>
<reference evidence="11" key="1">
    <citation type="submission" date="2020-05" db="EMBL/GenBank/DDBJ databases">
        <authorList>
            <person name="Chiriac C."/>
            <person name="Salcher M."/>
            <person name="Ghai R."/>
            <person name="Kavagutti S V."/>
        </authorList>
    </citation>
    <scope>NUCLEOTIDE SEQUENCE</scope>
</reference>
<keyword evidence="6 9" id="KW-0812">Transmembrane</keyword>
<keyword evidence="7 9" id="KW-1133">Transmembrane helix</keyword>
<feature type="transmembrane region" description="Helical" evidence="9">
    <location>
        <begin position="153"/>
        <end position="175"/>
    </location>
</feature>
<dbReference type="InterPro" id="IPR035906">
    <property type="entry name" value="MetI-like_sf"/>
</dbReference>
<protein>
    <submittedName>
        <fullName evidence="11">Unannotated protein</fullName>
    </submittedName>
</protein>
<feature type="transmembrane region" description="Helical" evidence="9">
    <location>
        <begin position="187"/>
        <end position="210"/>
    </location>
</feature>
<evidence type="ECO:0000256" key="3">
    <source>
        <dbReference type="ARBA" id="ARBA00022448"/>
    </source>
</evidence>
<evidence type="ECO:0000259" key="10">
    <source>
        <dbReference type="PROSITE" id="PS50928"/>
    </source>
</evidence>
<gene>
    <name evidence="11" type="ORF">UFOPK1698_00702</name>
</gene>
<proteinExistence type="inferred from homology"/>
<dbReference type="Pfam" id="PF00528">
    <property type="entry name" value="BPD_transp_1"/>
    <property type="match status" value="1"/>
</dbReference>
<dbReference type="GO" id="GO:0005886">
    <property type="term" value="C:plasma membrane"/>
    <property type="evidence" value="ECO:0007669"/>
    <property type="project" value="UniProtKB-SubCell"/>
</dbReference>
<dbReference type="Gene3D" id="1.10.3720.10">
    <property type="entry name" value="MetI-like"/>
    <property type="match status" value="1"/>
</dbReference>
<dbReference type="AlphaFoldDB" id="A0A6J6EEE5"/>